<dbReference type="EMBL" id="HBGS01036421">
    <property type="protein sequence ID" value="CAD9442523.1"/>
    <property type="molecule type" value="Transcribed_RNA"/>
</dbReference>
<feature type="domain" description="Methyltransferase type 11" evidence="2">
    <location>
        <begin position="155"/>
        <end position="208"/>
    </location>
</feature>
<feature type="chain" id="PRO_5031018799" description="Methyltransferase type 11 domain-containing protein" evidence="1">
    <location>
        <begin position="20"/>
        <end position="285"/>
    </location>
</feature>
<dbReference type="InterPro" id="IPR029063">
    <property type="entry name" value="SAM-dependent_MTases_sf"/>
</dbReference>
<proteinExistence type="predicted"/>
<dbReference type="Gene3D" id="3.40.50.150">
    <property type="entry name" value="Vaccinia Virus protein VP39"/>
    <property type="match status" value="1"/>
</dbReference>
<dbReference type="PANTHER" id="PTHR43036">
    <property type="entry name" value="OSJNBB0011N17.9 PROTEIN"/>
    <property type="match status" value="1"/>
</dbReference>
<evidence type="ECO:0000259" key="2">
    <source>
        <dbReference type="Pfam" id="PF08241"/>
    </source>
</evidence>
<dbReference type="Pfam" id="PF08241">
    <property type="entry name" value="Methyltransf_11"/>
    <property type="match status" value="1"/>
</dbReference>
<feature type="signal peptide" evidence="1">
    <location>
        <begin position="1"/>
        <end position="19"/>
    </location>
</feature>
<dbReference type="GO" id="GO:0008757">
    <property type="term" value="F:S-adenosylmethionine-dependent methyltransferase activity"/>
    <property type="evidence" value="ECO:0007669"/>
    <property type="project" value="InterPro"/>
</dbReference>
<evidence type="ECO:0000313" key="3">
    <source>
        <dbReference type="EMBL" id="CAD9442523.1"/>
    </source>
</evidence>
<sequence length="285" mass="31466">MEKRGVILVGLSLIFPVGAFQGRSQNPKLMKAGAAWRRSSSSLSRATIGVADVLATPKWPAEWPFSAADFRRQDESSDQNFYAAPRFCFHVDDNAVAALTGYYATTFREWENPDILDICASHVSHFPVDVDDFTGRRVALGMNEEELRENKQCGEYFVKDLNVDPVLPFEDNTFDIITNAVSIDYLNKPLEVCAEVARVLKPGGAALFALSNRCFPTKAVDIWLRTNDLEHVFVVGSYFHYTGKFLPPSASEVSPNQDTMPTVGEGGGTSQNIAYLAVVKAVVDK</sequence>
<evidence type="ECO:0000256" key="1">
    <source>
        <dbReference type="SAM" id="SignalP"/>
    </source>
</evidence>
<dbReference type="PANTHER" id="PTHR43036:SF2">
    <property type="entry name" value="OS04G0481300 PROTEIN"/>
    <property type="match status" value="1"/>
</dbReference>
<reference evidence="3" key="1">
    <citation type="submission" date="2021-01" db="EMBL/GenBank/DDBJ databases">
        <authorList>
            <person name="Corre E."/>
            <person name="Pelletier E."/>
            <person name="Niang G."/>
            <person name="Scheremetjew M."/>
            <person name="Finn R."/>
            <person name="Kale V."/>
            <person name="Holt S."/>
            <person name="Cochrane G."/>
            <person name="Meng A."/>
            <person name="Brown T."/>
            <person name="Cohen L."/>
        </authorList>
    </citation>
    <scope>NUCLEOTIDE SEQUENCE</scope>
    <source>
        <strain evidence="3">CCMP1381</strain>
    </source>
</reference>
<gene>
    <name evidence="3" type="ORF">DSPE1174_LOCUS18850</name>
</gene>
<dbReference type="SUPFAM" id="SSF53335">
    <property type="entry name" value="S-adenosyl-L-methionine-dependent methyltransferases"/>
    <property type="match status" value="1"/>
</dbReference>
<name>A0A7S2D4T9_9STRA</name>
<keyword evidence="1" id="KW-0732">Signal</keyword>
<protein>
    <recommendedName>
        <fullName evidence="2">Methyltransferase type 11 domain-containing protein</fullName>
    </recommendedName>
</protein>
<organism evidence="3">
    <name type="scientific">Octactis speculum</name>
    <dbReference type="NCBI Taxonomy" id="3111310"/>
    <lineage>
        <taxon>Eukaryota</taxon>
        <taxon>Sar</taxon>
        <taxon>Stramenopiles</taxon>
        <taxon>Ochrophyta</taxon>
        <taxon>Dictyochophyceae</taxon>
        <taxon>Dictyochales</taxon>
        <taxon>Dictyochaceae</taxon>
        <taxon>Octactis</taxon>
    </lineage>
</organism>
<accession>A0A7S2D4T9</accession>
<dbReference type="InterPro" id="IPR013216">
    <property type="entry name" value="Methyltransf_11"/>
</dbReference>
<dbReference type="AlphaFoldDB" id="A0A7S2D4T9"/>